<evidence type="ECO:0000256" key="1">
    <source>
        <dbReference type="SAM" id="MobiDB-lite"/>
    </source>
</evidence>
<keyword evidence="3" id="KW-1185">Reference proteome</keyword>
<protein>
    <submittedName>
        <fullName evidence="2">Uncharacterized protein</fullName>
    </submittedName>
</protein>
<feature type="region of interest" description="Disordered" evidence="1">
    <location>
        <begin position="78"/>
        <end position="109"/>
    </location>
</feature>
<dbReference type="Proteomes" id="UP001418222">
    <property type="component" value="Unassembled WGS sequence"/>
</dbReference>
<comment type="caution">
    <text evidence="2">The sequence shown here is derived from an EMBL/GenBank/DDBJ whole genome shotgun (WGS) entry which is preliminary data.</text>
</comment>
<feature type="region of interest" description="Disordered" evidence="1">
    <location>
        <begin position="1"/>
        <end position="23"/>
    </location>
</feature>
<proteinExistence type="predicted"/>
<name>A0AAP0BAL2_9ASPA</name>
<feature type="compositionally biased region" description="Basic and acidic residues" evidence="1">
    <location>
        <begin position="82"/>
        <end position="93"/>
    </location>
</feature>
<dbReference type="AlphaFoldDB" id="A0AAP0BAL2"/>
<organism evidence="2 3">
    <name type="scientific">Platanthera zijinensis</name>
    <dbReference type="NCBI Taxonomy" id="2320716"/>
    <lineage>
        <taxon>Eukaryota</taxon>
        <taxon>Viridiplantae</taxon>
        <taxon>Streptophyta</taxon>
        <taxon>Embryophyta</taxon>
        <taxon>Tracheophyta</taxon>
        <taxon>Spermatophyta</taxon>
        <taxon>Magnoliopsida</taxon>
        <taxon>Liliopsida</taxon>
        <taxon>Asparagales</taxon>
        <taxon>Orchidaceae</taxon>
        <taxon>Orchidoideae</taxon>
        <taxon>Orchideae</taxon>
        <taxon>Orchidinae</taxon>
        <taxon>Platanthera</taxon>
    </lineage>
</organism>
<feature type="compositionally biased region" description="Low complexity" evidence="1">
    <location>
        <begin position="1"/>
        <end position="17"/>
    </location>
</feature>
<evidence type="ECO:0000313" key="3">
    <source>
        <dbReference type="Proteomes" id="UP001418222"/>
    </source>
</evidence>
<sequence>MAAASLILASAASPSSPEGMPRAREPLSINYLLRFITSFSFPFHRERFQIRPASRGLEEAFKAGSAWWGLSCKGALQDINDGEPKQEGGHGDSGDPEPAETVGQTTTRD</sequence>
<accession>A0AAP0BAL2</accession>
<dbReference type="EMBL" id="JBBWWQ010000012">
    <property type="protein sequence ID" value="KAK8934589.1"/>
    <property type="molecule type" value="Genomic_DNA"/>
</dbReference>
<evidence type="ECO:0000313" key="2">
    <source>
        <dbReference type="EMBL" id="KAK8934589.1"/>
    </source>
</evidence>
<reference evidence="2 3" key="1">
    <citation type="journal article" date="2022" name="Nat. Plants">
        <title>Genomes of leafy and leafless Platanthera orchids illuminate the evolution of mycoheterotrophy.</title>
        <authorList>
            <person name="Li M.H."/>
            <person name="Liu K.W."/>
            <person name="Li Z."/>
            <person name="Lu H.C."/>
            <person name="Ye Q.L."/>
            <person name="Zhang D."/>
            <person name="Wang J.Y."/>
            <person name="Li Y.F."/>
            <person name="Zhong Z.M."/>
            <person name="Liu X."/>
            <person name="Yu X."/>
            <person name="Liu D.K."/>
            <person name="Tu X.D."/>
            <person name="Liu B."/>
            <person name="Hao Y."/>
            <person name="Liao X.Y."/>
            <person name="Jiang Y.T."/>
            <person name="Sun W.H."/>
            <person name="Chen J."/>
            <person name="Chen Y.Q."/>
            <person name="Ai Y."/>
            <person name="Zhai J.W."/>
            <person name="Wu S.S."/>
            <person name="Zhou Z."/>
            <person name="Hsiao Y.Y."/>
            <person name="Wu W.L."/>
            <person name="Chen Y.Y."/>
            <person name="Lin Y.F."/>
            <person name="Hsu J.L."/>
            <person name="Li C.Y."/>
            <person name="Wang Z.W."/>
            <person name="Zhao X."/>
            <person name="Zhong W.Y."/>
            <person name="Ma X.K."/>
            <person name="Ma L."/>
            <person name="Huang J."/>
            <person name="Chen G.Z."/>
            <person name="Huang M.Z."/>
            <person name="Huang L."/>
            <person name="Peng D.H."/>
            <person name="Luo Y.B."/>
            <person name="Zou S.Q."/>
            <person name="Chen S.P."/>
            <person name="Lan S."/>
            <person name="Tsai W.C."/>
            <person name="Van de Peer Y."/>
            <person name="Liu Z.J."/>
        </authorList>
    </citation>
    <scope>NUCLEOTIDE SEQUENCE [LARGE SCALE GENOMIC DNA]</scope>
    <source>
        <strain evidence="2">Lor287</strain>
    </source>
</reference>
<gene>
    <name evidence="2" type="ORF">KSP39_PZI014476</name>
</gene>